<evidence type="ECO:0000256" key="1">
    <source>
        <dbReference type="SAM" id="SignalP"/>
    </source>
</evidence>
<evidence type="ECO:0000313" key="2">
    <source>
        <dbReference type="EMBL" id="GAA5141601.1"/>
    </source>
</evidence>
<proteinExistence type="predicted"/>
<gene>
    <name evidence="2" type="ORF">GCM10023340_03590</name>
</gene>
<protein>
    <recommendedName>
        <fullName evidence="4">Calcium-binding protein</fullName>
    </recommendedName>
</protein>
<feature type="chain" id="PRO_5046611914" description="Calcium-binding protein" evidence="1">
    <location>
        <begin position="20"/>
        <end position="433"/>
    </location>
</feature>
<organism evidence="2 3">
    <name type="scientific">Nocardioides marinquilinus</name>
    <dbReference type="NCBI Taxonomy" id="1210400"/>
    <lineage>
        <taxon>Bacteria</taxon>
        <taxon>Bacillati</taxon>
        <taxon>Actinomycetota</taxon>
        <taxon>Actinomycetes</taxon>
        <taxon>Propionibacteriales</taxon>
        <taxon>Nocardioidaceae</taxon>
        <taxon>Nocardioides</taxon>
    </lineage>
</organism>
<dbReference type="Proteomes" id="UP001500221">
    <property type="component" value="Unassembled WGS sequence"/>
</dbReference>
<reference evidence="3" key="1">
    <citation type="journal article" date="2019" name="Int. J. Syst. Evol. Microbiol.">
        <title>The Global Catalogue of Microorganisms (GCM) 10K type strain sequencing project: providing services to taxonomists for standard genome sequencing and annotation.</title>
        <authorList>
            <consortium name="The Broad Institute Genomics Platform"/>
            <consortium name="The Broad Institute Genome Sequencing Center for Infectious Disease"/>
            <person name="Wu L."/>
            <person name="Ma J."/>
        </authorList>
    </citation>
    <scope>NUCLEOTIDE SEQUENCE [LARGE SCALE GENOMIC DNA]</scope>
    <source>
        <strain evidence="3">JCM 18459</strain>
    </source>
</reference>
<dbReference type="RefSeq" id="WP_345453885.1">
    <property type="nucleotide sequence ID" value="NZ_BAABKG010000001.1"/>
</dbReference>
<sequence>MSRRLAAPLAAALVASALAALPAAPAGAQPRLCQGQPVTKVGRPGTTLVGTERPDVLVTNGAARVRALGGGDRICVTRTSGRRVRVLAGAGSDRVAVQVDGEAHVTAFLGTGGDLYRGHDGVDRVYGGDVEDAVQGVGTDDQRDYIETRGGDDTVTVGGSRGMLDRLDLGSGDDLVALRADPTRGEGYIAAGLGRDELRVLGPIAADLHLDLPQDRATSGDTDVLWLLSLEDFQLRTPTAAAVRFTGTRTDETLDVNTVGSLDARLGRGDDAVEVDRLSGAASRLNGGPGVDAMQLGGRYDDSTVTIDAARGTASTTAGDPDHIAVAGFESLTGRGETVAVQGSDAPEMLAALGCDLTVRGGAGADLVDVDAEFGYDELRCDARTTLGDGEGGADRLVGSRVDDVLVGGPGTDRADGGGGDDVCDAETVVRCG</sequence>
<dbReference type="Pfam" id="PF00353">
    <property type="entry name" value="HemolysinCabind"/>
    <property type="match status" value="1"/>
</dbReference>
<dbReference type="InterPro" id="IPR011049">
    <property type="entry name" value="Serralysin-like_metalloprot_C"/>
</dbReference>
<keyword evidence="3" id="KW-1185">Reference proteome</keyword>
<dbReference type="EMBL" id="BAABKG010000001">
    <property type="protein sequence ID" value="GAA5141601.1"/>
    <property type="molecule type" value="Genomic_DNA"/>
</dbReference>
<dbReference type="InterPro" id="IPR001343">
    <property type="entry name" value="Hemolysn_Ca-bd"/>
</dbReference>
<evidence type="ECO:0000313" key="3">
    <source>
        <dbReference type="Proteomes" id="UP001500221"/>
    </source>
</evidence>
<dbReference type="Gene3D" id="2.150.10.10">
    <property type="entry name" value="Serralysin-like metalloprotease, C-terminal"/>
    <property type="match status" value="1"/>
</dbReference>
<comment type="caution">
    <text evidence="2">The sequence shown here is derived from an EMBL/GenBank/DDBJ whole genome shotgun (WGS) entry which is preliminary data.</text>
</comment>
<keyword evidence="1" id="KW-0732">Signal</keyword>
<dbReference type="SUPFAM" id="SSF51120">
    <property type="entry name" value="beta-Roll"/>
    <property type="match status" value="2"/>
</dbReference>
<name>A0ABP9P8D6_9ACTN</name>
<accession>A0ABP9P8D6</accession>
<evidence type="ECO:0008006" key="4">
    <source>
        <dbReference type="Google" id="ProtNLM"/>
    </source>
</evidence>
<dbReference type="Gene3D" id="2.160.20.160">
    <property type="match status" value="1"/>
</dbReference>
<feature type="signal peptide" evidence="1">
    <location>
        <begin position="1"/>
        <end position="19"/>
    </location>
</feature>